<dbReference type="Proteomes" id="UP000309133">
    <property type="component" value="Unassembled WGS sequence"/>
</dbReference>
<dbReference type="FunFam" id="3.40.50.300:FF:000421">
    <property type="entry name" value="Branched-chain amino acid ABC transporter ATP-binding protein"/>
    <property type="match status" value="1"/>
</dbReference>
<dbReference type="GO" id="GO:0016887">
    <property type="term" value="F:ATP hydrolysis activity"/>
    <property type="evidence" value="ECO:0007669"/>
    <property type="project" value="InterPro"/>
</dbReference>
<evidence type="ECO:0000256" key="3">
    <source>
        <dbReference type="ARBA" id="ARBA00022840"/>
    </source>
</evidence>
<dbReference type="OrthoDB" id="9805514at2"/>
<dbReference type="GO" id="GO:0005524">
    <property type="term" value="F:ATP binding"/>
    <property type="evidence" value="ECO:0007669"/>
    <property type="project" value="UniProtKB-KW"/>
</dbReference>
<reference evidence="5 6" key="1">
    <citation type="submission" date="2019-04" db="EMBL/GenBank/DDBJ databases">
        <authorList>
            <person name="Jiang L."/>
        </authorList>
    </citation>
    <scope>NUCLEOTIDE SEQUENCE [LARGE SCALE GENOMIC DNA]</scope>
    <source>
        <strain evidence="5 6">YIM 131853</strain>
    </source>
</reference>
<evidence type="ECO:0000256" key="1">
    <source>
        <dbReference type="ARBA" id="ARBA00022448"/>
    </source>
</evidence>
<dbReference type="InterPro" id="IPR003593">
    <property type="entry name" value="AAA+_ATPase"/>
</dbReference>
<dbReference type="SUPFAM" id="SSF52540">
    <property type="entry name" value="P-loop containing nucleoside triphosphate hydrolases"/>
    <property type="match status" value="1"/>
</dbReference>
<evidence type="ECO:0000313" key="6">
    <source>
        <dbReference type="Proteomes" id="UP000309133"/>
    </source>
</evidence>
<sequence length="269" mass="28396">MSAVAAELVLRDINLRFGGIKVLQDVSMAVESGRIFGLVGPNGAGKTSLFNCISGHYRASSGSITIDGVETSGKSASQMTKFGLARTFQHPALQLHETVLENVLLGAHSTLAGGPVSWALRMPWTTRSEKAARTEAAELLERLGLGDVADTPAGELSPGLHKTIELVRALLSKPRLLLLDEPAAGLSHTEVEAFIASIRGVRDDFDLTIVIVEHHMGLISAVTDRVMVLDHGATLMEGTAREAQSDPRVIEAYLGQASTAEVSGEPAGA</sequence>
<organism evidence="5 6">
    <name type="scientific">Naasia lichenicola</name>
    <dbReference type="NCBI Taxonomy" id="2565933"/>
    <lineage>
        <taxon>Bacteria</taxon>
        <taxon>Bacillati</taxon>
        <taxon>Actinomycetota</taxon>
        <taxon>Actinomycetes</taxon>
        <taxon>Micrococcales</taxon>
        <taxon>Microbacteriaceae</taxon>
        <taxon>Naasia</taxon>
    </lineage>
</organism>
<evidence type="ECO:0000259" key="4">
    <source>
        <dbReference type="PROSITE" id="PS50893"/>
    </source>
</evidence>
<dbReference type="EMBL" id="SSSM01000005">
    <property type="protein sequence ID" value="THG29940.1"/>
    <property type="molecule type" value="Genomic_DNA"/>
</dbReference>
<dbReference type="SMART" id="SM00382">
    <property type="entry name" value="AAA"/>
    <property type="match status" value="1"/>
</dbReference>
<proteinExistence type="predicted"/>
<dbReference type="InterPro" id="IPR027417">
    <property type="entry name" value="P-loop_NTPase"/>
</dbReference>
<dbReference type="AlphaFoldDB" id="A0A4S4FI09"/>
<gene>
    <name evidence="5" type="ORF">E6C64_14955</name>
</gene>
<keyword evidence="1" id="KW-0813">Transport</keyword>
<accession>A0A4S4FI09</accession>
<feature type="domain" description="ABC transporter" evidence="4">
    <location>
        <begin position="8"/>
        <end position="256"/>
    </location>
</feature>
<keyword evidence="6" id="KW-1185">Reference proteome</keyword>
<name>A0A4S4FI09_9MICO</name>
<keyword evidence="2" id="KW-0547">Nucleotide-binding</keyword>
<dbReference type="Gene3D" id="3.40.50.300">
    <property type="entry name" value="P-loop containing nucleotide triphosphate hydrolases"/>
    <property type="match status" value="1"/>
</dbReference>
<comment type="caution">
    <text evidence="5">The sequence shown here is derived from an EMBL/GenBank/DDBJ whole genome shotgun (WGS) entry which is preliminary data.</text>
</comment>
<evidence type="ECO:0000313" key="5">
    <source>
        <dbReference type="EMBL" id="THG29940.1"/>
    </source>
</evidence>
<dbReference type="Pfam" id="PF00005">
    <property type="entry name" value="ABC_tran"/>
    <property type="match status" value="1"/>
</dbReference>
<dbReference type="InterPro" id="IPR003439">
    <property type="entry name" value="ABC_transporter-like_ATP-bd"/>
</dbReference>
<dbReference type="InterPro" id="IPR051120">
    <property type="entry name" value="ABC_AA/LPS_Transport"/>
</dbReference>
<dbReference type="PANTHER" id="PTHR45772">
    <property type="entry name" value="CONSERVED COMPONENT OF ABC TRANSPORTER FOR NATURAL AMINO ACIDS-RELATED"/>
    <property type="match status" value="1"/>
</dbReference>
<dbReference type="Pfam" id="PF12399">
    <property type="entry name" value="BCA_ABC_TP_C"/>
    <property type="match status" value="1"/>
</dbReference>
<evidence type="ECO:0000256" key="2">
    <source>
        <dbReference type="ARBA" id="ARBA00022741"/>
    </source>
</evidence>
<keyword evidence="3 5" id="KW-0067">ATP-binding</keyword>
<protein>
    <submittedName>
        <fullName evidence="5">ABC transporter ATP-binding protein</fullName>
    </submittedName>
</protein>
<dbReference type="PROSITE" id="PS50893">
    <property type="entry name" value="ABC_TRANSPORTER_2"/>
    <property type="match status" value="1"/>
</dbReference>
<dbReference type="GO" id="GO:0005886">
    <property type="term" value="C:plasma membrane"/>
    <property type="evidence" value="ECO:0007669"/>
    <property type="project" value="TreeGrafter"/>
</dbReference>
<dbReference type="InterPro" id="IPR032823">
    <property type="entry name" value="BCA_ABC_TP_C"/>
</dbReference>